<reference evidence="1 2" key="1">
    <citation type="submission" date="2021-06" db="EMBL/GenBank/DDBJ databases">
        <authorList>
            <person name="Kallberg Y."/>
            <person name="Tangrot J."/>
            <person name="Rosling A."/>
        </authorList>
    </citation>
    <scope>NUCLEOTIDE SEQUENCE [LARGE SCALE GENOMIC DNA]</scope>
    <source>
        <strain evidence="1 2">120-4 pot B 10/14</strain>
    </source>
</reference>
<gene>
    <name evidence="1" type="ORF">GMARGA_LOCUS31927</name>
</gene>
<protein>
    <submittedName>
        <fullName evidence="1">11769_t:CDS:1</fullName>
    </submittedName>
</protein>
<evidence type="ECO:0000313" key="2">
    <source>
        <dbReference type="Proteomes" id="UP000789901"/>
    </source>
</evidence>
<evidence type="ECO:0000313" key="1">
    <source>
        <dbReference type="EMBL" id="CAG8834187.1"/>
    </source>
</evidence>
<keyword evidence="2" id="KW-1185">Reference proteome</keyword>
<proteinExistence type="predicted"/>
<accession>A0ABN7WJY3</accession>
<name>A0ABN7WJY3_GIGMA</name>
<dbReference type="Proteomes" id="UP000789901">
    <property type="component" value="Unassembled WGS sequence"/>
</dbReference>
<organism evidence="1 2">
    <name type="scientific">Gigaspora margarita</name>
    <dbReference type="NCBI Taxonomy" id="4874"/>
    <lineage>
        <taxon>Eukaryota</taxon>
        <taxon>Fungi</taxon>
        <taxon>Fungi incertae sedis</taxon>
        <taxon>Mucoromycota</taxon>
        <taxon>Glomeromycotina</taxon>
        <taxon>Glomeromycetes</taxon>
        <taxon>Diversisporales</taxon>
        <taxon>Gigasporaceae</taxon>
        <taxon>Gigaspora</taxon>
    </lineage>
</organism>
<dbReference type="EMBL" id="CAJVQB010048835">
    <property type="protein sequence ID" value="CAG8834187.1"/>
    <property type="molecule type" value="Genomic_DNA"/>
</dbReference>
<sequence>TVTQKTQVILNSFQAADANISSLSTELPICAKYRLASKWLYFRNLPEPIDSFAKLPKICELHLRHDKLNEGGRKLLYVLARLSCVLLFPHSKITSVVASSSSTNLNQLGQVGYESGINITNDTAETDNNIV</sequence>
<comment type="caution">
    <text evidence="1">The sequence shown here is derived from an EMBL/GenBank/DDBJ whole genome shotgun (WGS) entry which is preliminary data.</text>
</comment>
<feature type="non-terminal residue" evidence="1">
    <location>
        <position position="1"/>
    </location>
</feature>